<accession>A0A8X6WI61</accession>
<sequence length="141" mass="16002">MRSRFRDLGGLVEGLLRLIHVLRHVACRWLRTADEKCAGTSSCIDQYSIQQLRKKWEIFIRIYFFSRITEFRIPVIVCPLPSSGSSSTRRLLLSRFPSTKRGPRLLNGQGLGSSLACHEFEPSTTKDPPCRGALYVKFVGS</sequence>
<name>A0A8X6WI61_TRICX</name>
<dbReference type="EMBL" id="BMAU01021432">
    <property type="protein sequence ID" value="GFY35424.1"/>
    <property type="molecule type" value="Genomic_DNA"/>
</dbReference>
<keyword evidence="2" id="KW-1185">Reference proteome</keyword>
<dbReference type="Proteomes" id="UP000887159">
    <property type="component" value="Unassembled WGS sequence"/>
</dbReference>
<protein>
    <submittedName>
        <fullName evidence="1">Uncharacterized protein</fullName>
    </submittedName>
</protein>
<evidence type="ECO:0000313" key="2">
    <source>
        <dbReference type="Proteomes" id="UP000887159"/>
    </source>
</evidence>
<reference evidence="1" key="1">
    <citation type="submission" date="2020-08" db="EMBL/GenBank/DDBJ databases">
        <title>Multicomponent nature underlies the extraordinary mechanical properties of spider dragline silk.</title>
        <authorList>
            <person name="Kono N."/>
            <person name="Nakamura H."/>
            <person name="Mori M."/>
            <person name="Yoshida Y."/>
            <person name="Ohtoshi R."/>
            <person name="Malay A.D."/>
            <person name="Moran D.A.P."/>
            <person name="Tomita M."/>
            <person name="Numata K."/>
            <person name="Arakawa K."/>
        </authorList>
    </citation>
    <scope>NUCLEOTIDE SEQUENCE</scope>
</reference>
<evidence type="ECO:0000313" key="1">
    <source>
        <dbReference type="EMBL" id="GFY35424.1"/>
    </source>
</evidence>
<proteinExistence type="predicted"/>
<gene>
    <name evidence="1" type="ORF">TNCV_195171</name>
</gene>
<dbReference type="AlphaFoldDB" id="A0A8X6WI61"/>
<comment type="caution">
    <text evidence="1">The sequence shown here is derived from an EMBL/GenBank/DDBJ whole genome shotgun (WGS) entry which is preliminary data.</text>
</comment>
<organism evidence="1 2">
    <name type="scientific">Trichonephila clavipes</name>
    <name type="common">Golden silk orbweaver</name>
    <name type="synonym">Nephila clavipes</name>
    <dbReference type="NCBI Taxonomy" id="2585209"/>
    <lineage>
        <taxon>Eukaryota</taxon>
        <taxon>Metazoa</taxon>
        <taxon>Ecdysozoa</taxon>
        <taxon>Arthropoda</taxon>
        <taxon>Chelicerata</taxon>
        <taxon>Arachnida</taxon>
        <taxon>Araneae</taxon>
        <taxon>Araneomorphae</taxon>
        <taxon>Entelegynae</taxon>
        <taxon>Araneoidea</taxon>
        <taxon>Nephilidae</taxon>
        <taxon>Trichonephila</taxon>
    </lineage>
</organism>